<proteinExistence type="predicted"/>
<evidence type="ECO:0000313" key="3">
    <source>
        <dbReference type="EMBL" id="CAG8546935.1"/>
    </source>
</evidence>
<comment type="caution">
    <text evidence="3">The sequence shown here is derived from an EMBL/GenBank/DDBJ whole genome shotgun (WGS) entry which is preliminary data.</text>
</comment>
<organism evidence="3 4">
    <name type="scientific">Gigaspora margarita</name>
    <dbReference type="NCBI Taxonomy" id="4874"/>
    <lineage>
        <taxon>Eukaryota</taxon>
        <taxon>Fungi</taxon>
        <taxon>Fungi incertae sedis</taxon>
        <taxon>Mucoromycota</taxon>
        <taxon>Glomeromycotina</taxon>
        <taxon>Glomeromycetes</taxon>
        <taxon>Diversisporales</taxon>
        <taxon>Gigasporaceae</taxon>
        <taxon>Gigaspora</taxon>
    </lineage>
</organism>
<evidence type="ECO:0000256" key="2">
    <source>
        <dbReference type="SAM" id="MobiDB-lite"/>
    </source>
</evidence>
<feature type="region of interest" description="Disordered" evidence="2">
    <location>
        <begin position="1"/>
        <end position="33"/>
    </location>
</feature>
<accession>A0ABN7UA25</accession>
<evidence type="ECO:0000313" key="4">
    <source>
        <dbReference type="Proteomes" id="UP000789901"/>
    </source>
</evidence>
<name>A0ABN7UA25_GIGMA</name>
<gene>
    <name evidence="3" type="ORF">GMARGA_LOCUS4364</name>
</gene>
<reference evidence="3 4" key="1">
    <citation type="submission" date="2021-06" db="EMBL/GenBank/DDBJ databases">
        <authorList>
            <person name="Kallberg Y."/>
            <person name="Tangrot J."/>
            <person name="Rosling A."/>
        </authorList>
    </citation>
    <scope>NUCLEOTIDE SEQUENCE [LARGE SCALE GENOMIC DNA]</scope>
    <source>
        <strain evidence="3 4">120-4 pot B 10/14</strain>
    </source>
</reference>
<feature type="coiled-coil region" evidence="1">
    <location>
        <begin position="138"/>
        <end position="165"/>
    </location>
</feature>
<sequence length="207" mass="24578">MSLKENLQKQITNKRKSTNIGRKDPFNSPENIAQEENELKKLEDEYKYHFEGGNRPSHFEPSSNNIWVGCHKCEWEKQLDNDLPQLNQTQKEMFKETGSCFNCHYRDADGNQTKNLYFYPSNDRKRRGGKSWLDLDREKNKEQEKQALEERIHRLQQQLNIAKKLRKDGHPAYDDYAIQKLEKPLIEAKQEYQSKFGELPSSLRDDN</sequence>
<keyword evidence="1" id="KW-0175">Coiled coil</keyword>
<keyword evidence="4" id="KW-1185">Reference proteome</keyword>
<evidence type="ECO:0000256" key="1">
    <source>
        <dbReference type="SAM" id="Coils"/>
    </source>
</evidence>
<dbReference type="EMBL" id="CAJVQB010001709">
    <property type="protein sequence ID" value="CAG8546935.1"/>
    <property type="molecule type" value="Genomic_DNA"/>
</dbReference>
<feature type="non-terminal residue" evidence="3">
    <location>
        <position position="207"/>
    </location>
</feature>
<protein>
    <submittedName>
        <fullName evidence="3">39211_t:CDS:1</fullName>
    </submittedName>
</protein>
<dbReference type="Proteomes" id="UP000789901">
    <property type="component" value="Unassembled WGS sequence"/>
</dbReference>